<feature type="domain" description="Nucleotidyltransferase-Associated Rossmannoid Fold" evidence="3">
    <location>
        <begin position="141"/>
        <end position="258"/>
    </location>
</feature>
<feature type="coiled-coil region" evidence="1">
    <location>
        <begin position="13"/>
        <end position="83"/>
    </location>
</feature>
<dbReference type="InterPro" id="IPR046877">
    <property type="entry name" value="NARF"/>
</dbReference>
<dbReference type="Pfam" id="PF20299">
    <property type="entry name" value="NARF"/>
    <property type="match status" value="1"/>
</dbReference>
<keyword evidence="2" id="KW-0812">Transmembrane</keyword>
<dbReference type="EMBL" id="PDPS01000029">
    <property type="protein sequence ID" value="PID56989.1"/>
    <property type="molecule type" value="Genomic_DNA"/>
</dbReference>
<protein>
    <recommendedName>
        <fullName evidence="3">Nucleotidyltransferase-Associated Rossmannoid Fold domain-containing protein</fullName>
    </recommendedName>
</protein>
<dbReference type="AlphaFoldDB" id="A0A2G6E4J4"/>
<gene>
    <name evidence="4" type="ORF">CSB45_08680</name>
</gene>
<name>A0A2G6E4J4_9BACT</name>
<evidence type="ECO:0000256" key="1">
    <source>
        <dbReference type="SAM" id="Coils"/>
    </source>
</evidence>
<evidence type="ECO:0000313" key="5">
    <source>
        <dbReference type="Proteomes" id="UP000229740"/>
    </source>
</evidence>
<reference evidence="4 5" key="1">
    <citation type="submission" date="2017-10" db="EMBL/GenBank/DDBJ databases">
        <title>Novel microbial diversity and functional potential in the marine mammal oral microbiome.</title>
        <authorList>
            <person name="Dudek N.K."/>
            <person name="Sun C.L."/>
            <person name="Burstein D."/>
            <person name="Kantor R.S."/>
            <person name="Aliaga Goltsman D.S."/>
            <person name="Bik E.M."/>
            <person name="Thomas B.C."/>
            <person name="Banfield J.F."/>
            <person name="Relman D.A."/>
        </authorList>
    </citation>
    <scope>NUCLEOTIDE SEQUENCE [LARGE SCALE GENOMIC DNA]</scope>
    <source>
        <strain evidence="4">DOLZORAL124_49_17</strain>
    </source>
</reference>
<accession>A0A2G6E4J4</accession>
<keyword evidence="1" id="KW-0175">Coiled coil</keyword>
<dbReference type="Proteomes" id="UP000229740">
    <property type="component" value="Unassembled WGS sequence"/>
</dbReference>
<evidence type="ECO:0000313" key="4">
    <source>
        <dbReference type="EMBL" id="PID56989.1"/>
    </source>
</evidence>
<evidence type="ECO:0000259" key="3">
    <source>
        <dbReference type="Pfam" id="PF20299"/>
    </source>
</evidence>
<keyword evidence="2" id="KW-0472">Membrane</keyword>
<comment type="caution">
    <text evidence="4">The sequence shown here is derived from an EMBL/GenBank/DDBJ whole genome shotgun (WGS) entry which is preliminary data.</text>
</comment>
<keyword evidence="2" id="KW-1133">Transmembrane helix</keyword>
<evidence type="ECO:0000256" key="2">
    <source>
        <dbReference type="SAM" id="Phobius"/>
    </source>
</evidence>
<sequence length="261" mass="30394">MLILIVIGKIFPASAQETQIEKLEARIETLENRLDIKNEFTGVSKELREQKFTLIEQKHAQAIKELRVEQEAFKNKIHRENNLVFVFGAVILTVGIGSYIGLIKSTRKKIAGQVEEVLRTGGDNLQQLIESQAIETLLKKKKKLLVISGSDTNMTKMERQLHAMKFKHVESRLLHNVFDTEQDIFSPDFHEKRYDLIVFNQLTEDEINRYVERSERDVFVGFSYQYLNNITERAKLNFANSLFTLYTNIMNVLKYQHIIES</sequence>
<feature type="transmembrane region" description="Helical" evidence="2">
    <location>
        <begin position="83"/>
        <end position="103"/>
    </location>
</feature>
<proteinExistence type="predicted"/>
<organism evidence="4 5">
    <name type="scientific">candidate division KSB3 bacterium</name>
    <dbReference type="NCBI Taxonomy" id="2044937"/>
    <lineage>
        <taxon>Bacteria</taxon>
        <taxon>candidate division KSB3</taxon>
    </lineage>
</organism>